<comment type="caution">
    <text evidence="9">The sequence shown here is derived from an EMBL/GenBank/DDBJ whole genome shotgun (WGS) entry which is preliminary data.</text>
</comment>
<keyword evidence="3" id="KW-1000">Mitochondrion outer membrane</keyword>
<dbReference type="GO" id="GO:0007005">
    <property type="term" value="P:mitochondrion organization"/>
    <property type="evidence" value="ECO:0007669"/>
    <property type="project" value="TreeGrafter"/>
</dbReference>
<dbReference type="Pfam" id="PF17171">
    <property type="entry name" value="GST_C_6"/>
    <property type="match status" value="1"/>
</dbReference>
<dbReference type="PANTHER" id="PTHR12289:SF77">
    <property type="entry name" value="METAXIN-2"/>
    <property type="match status" value="1"/>
</dbReference>
<keyword evidence="5" id="KW-0496">Mitochondrion</keyword>
<dbReference type="Proteomes" id="UP001210925">
    <property type="component" value="Unassembled WGS sequence"/>
</dbReference>
<evidence type="ECO:0000313" key="10">
    <source>
        <dbReference type="Proteomes" id="UP001210925"/>
    </source>
</evidence>
<keyword evidence="6" id="KW-0472">Membrane</keyword>
<proteinExistence type="predicted"/>
<protein>
    <recommendedName>
        <fullName evidence="11">Glutathione S-transferase</fullName>
    </recommendedName>
</protein>
<feature type="domain" description="Mitochondrial outer membrane transport complex Sam37/metaxin N-terminal" evidence="7">
    <location>
        <begin position="36"/>
        <end position="151"/>
    </location>
</feature>
<accession>A0AAD5ULL4</accession>
<keyword evidence="4" id="KW-0653">Protein transport</keyword>
<evidence type="ECO:0000313" key="9">
    <source>
        <dbReference type="EMBL" id="KAJ3261390.1"/>
    </source>
</evidence>
<evidence type="ECO:0000256" key="4">
    <source>
        <dbReference type="ARBA" id="ARBA00022927"/>
    </source>
</evidence>
<dbReference type="GO" id="GO:0001401">
    <property type="term" value="C:SAM complex"/>
    <property type="evidence" value="ECO:0007669"/>
    <property type="project" value="TreeGrafter"/>
</dbReference>
<dbReference type="AlphaFoldDB" id="A0AAD5ULL4"/>
<dbReference type="InterPro" id="IPR050931">
    <property type="entry name" value="Mito_Protein_Transport_Metaxin"/>
</dbReference>
<gene>
    <name evidence="9" type="ORF">HK103_005998</name>
</gene>
<evidence type="ECO:0000256" key="5">
    <source>
        <dbReference type="ARBA" id="ARBA00023128"/>
    </source>
</evidence>
<sequence length="248" mass="28319">MLRCKPVYKEPEQNEEAILFAFPVTKNLSTCMEVECLKIQTTLIFSHFPFSLSEIHEHNFSPSGKLPCLLVDGKVYAGRDIIIQAAQRGLDIDSFLSPTQKSSMNAFKSQVESKIGFCLDLELWYDSHFNSITLLQRGISYPWPLNLIIPRLERNQKIKEMMASRPIYGQAQICLDGLSLLLGDQQPTTLDAVVFAYIHIILSLLSKSSTDSKLRKFVLQHDNLVQYSRRLWQNWYARVDSVASSLQS</sequence>
<name>A0AAD5ULL4_9FUNG</name>
<evidence type="ECO:0000256" key="3">
    <source>
        <dbReference type="ARBA" id="ARBA00022787"/>
    </source>
</evidence>
<reference evidence="9" key="1">
    <citation type="submission" date="2020-05" db="EMBL/GenBank/DDBJ databases">
        <title>Phylogenomic resolution of chytrid fungi.</title>
        <authorList>
            <person name="Stajich J.E."/>
            <person name="Amses K."/>
            <person name="Simmons R."/>
            <person name="Seto K."/>
            <person name="Myers J."/>
            <person name="Bonds A."/>
            <person name="Quandt C.A."/>
            <person name="Barry K."/>
            <person name="Liu P."/>
            <person name="Grigoriev I."/>
            <person name="Longcore J.E."/>
            <person name="James T.Y."/>
        </authorList>
    </citation>
    <scope>NUCLEOTIDE SEQUENCE</scope>
    <source>
        <strain evidence="9">PLAUS21</strain>
    </source>
</reference>
<feature type="domain" description="Metaxin glutathione S-transferase" evidence="8">
    <location>
        <begin position="173"/>
        <end position="230"/>
    </location>
</feature>
<keyword evidence="2" id="KW-0813">Transport</keyword>
<evidence type="ECO:0000259" key="7">
    <source>
        <dbReference type="Pfam" id="PF10568"/>
    </source>
</evidence>
<evidence type="ECO:0000256" key="1">
    <source>
        <dbReference type="ARBA" id="ARBA00004294"/>
    </source>
</evidence>
<dbReference type="PANTHER" id="PTHR12289">
    <property type="entry name" value="METAXIN RELATED"/>
    <property type="match status" value="1"/>
</dbReference>
<dbReference type="Pfam" id="PF10568">
    <property type="entry name" value="Tom37"/>
    <property type="match status" value="1"/>
</dbReference>
<organism evidence="9 10">
    <name type="scientific">Boothiomyces macroporosus</name>
    <dbReference type="NCBI Taxonomy" id="261099"/>
    <lineage>
        <taxon>Eukaryota</taxon>
        <taxon>Fungi</taxon>
        <taxon>Fungi incertae sedis</taxon>
        <taxon>Chytridiomycota</taxon>
        <taxon>Chytridiomycota incertae sedis</taxon>
        <taxon>Chytridiomycetes</taxon>
        <taxon>Rhizophydiales</taxon>
        <taxon>Terramycetaceae</taxon>
        <taxon>Boothiomyces</taxon>
    </lineage>
</organism>
<evidence type="ECO:0000259" key="8">
    <source>
        <dbReference type="Pfam" id="PF17171"/>
    </source>
</evidence>
<comment type="subcellular location">
    <subcellularLocation>
        <location evidence="1">Mitochondrion outer membrane</location>
    </subcellularLocation>
</comment>
<dbReference type="InterPro" id="IPR019564">
    <property type="entry name" value="Sam37/metaxin_N"/>
</dbReference>
<evidence type="ECO:0000256" key="6">
    <source>
        <dbReference type="ARBA" id="ARBA00023136"/>
    </source>
</evidence>
<dbReference type="EMBL" id="JADGKB010000006">
    <property type="protein sequence ID" value="KAJ3261390.1"/>
    <property type="molecule type" value="Genomic_DNA"/>
</dbReference>
<dbReference type="InterPro" id="IPR033468">
    <property type="entry name" value="Metaxin_GST"/>
</dbReference>
<evidence type="ECO:0008006" key="11">
    <source>
        <dbReference type="Google" id="ProtNLM"/>
    </source>
</evidence>
<keyword evidence="10" id="KW-1185">Reference proteome</keyword>
<evidence type="ECO:0000256" key="2">
    <source>
        <dbReference type="ARBA" id="ARBA00022448"/>
    </source>
</evidence>